<evidence type="ECO:0000256" key="1">
    <source>
        <dbReference type="ARBA" id="ARBA00022679"/>
    </source>
</evidence>
<dbReference type="AlphaFoldDB" id="A0A0S7BQS0"/>
<evidence type="ECO:0000313" key="4">
    <source>
        <dbReference type="EMBL" id="GAP43125.1"/>
    </source>
</evidence>
<dbReference type="GO" id="GO:0016757">
    <property type="term" value="F:glycosyltransferase activity"/>
    <property type="evidence" value="ECO:0007669"/>
    <property type="project" value="InterPro"/>
</dbReference>
<reference evidence="4" key="1">
    <citation type="journal article" date="2015" name="Genome Announc.">
        <title>Draft Genome Sequence of Bacteroidales Strain TBC1, a Novel Isolate from a Methanogenic Wastewater Treatment System.</title>
        <authorList>
            <person name="Tourlousse D.M."/>
            <person name="Matsuura N."/>
            <person name="Sun L."/>
            <person name="Toyonaga M."/>
            <person name="Kuroda K."/>
            <person name="Ohashi A."/>
            <person name="Cruz R."/>
            <person name="Yamaguchi T."/>
            <person name="Sekiguchi Y."/>
        </authorList>
    </citation>
    <scope>NUCLEOTIDE SEQUENCE [LARGE SCALE GENOMIC DNA]</scope>
    <source>
        <strain evidence="4">TBC1</strain>
    </source>
</reference>
<gene>
    <name evidence="4" type="ORF">TBC1_111267</name>
</gene>
<dbReference type="PATRIC" id="fig|1678841.3.peg.1438"/>
<organism evidence="4">
    <name type="scientific">Lentimicrobium saccharophilum</name>
    <dbReference type="NCBI Taxonomy" id="1678841"/>
    <lineage>
        <taxon>Bacteria</taxon>
        <taxon>Pseudomonadati</taxon>
        <taxon>Bacteroidota</taxon>
        <taxon>Bacteroidia</taxon>
        <taxon>Bacteroidales</taxon>
        <taxon>Lentimicrobiaceae</taxon>
        <taxon>Lentimicrobium</taxon>
    </lineage>
</organism>
<dbReference type="SUPFAM" id="SSF53756">
    <property type="entry name" value="UDP-Glycosyltransferase/glycogen phosphorylase"/>
    <property type="match status" value="1"/>
</dbReference>
<dbReference type="Gene3D" id="3.40.50.2000">
    <property type="entry name" value="Glycogen Phosphorylase B"/>
    <property type="match status" value="2"/>
</dbReference>
<dbReference type="Proteomes" id="UP000053091">
    <property type="component" value="Unassembled WGS sequence"/>
</dbReference>
<evidence type="ECO:0000259" key="3">
    <source>
        <dbReference type="Pfam" id="PF13439"/>
    </source>
</evidence>
<name>A0A0S7BQS0_9BACT</name>
<dbReference type="Pfam" id="PF13439">
    <property type="entry name" value="Glyco_transf_4"/>
    <property type="match status" value="1"/>
</dbReference>
<dbReference type="InterPro" id="IPR001296">
    <property type="entry name" value="Glyco_trans_1"/>
</dbReference>
<dbReference type="Pfam" id="PF00534">
    <property type="entry name" value="Glycos_transf_1"/>
    <property type="match status" value="1"/>
</dbReference>
<sequence>MKIAVNTRLLLHGRLEGIGWFSYENLKRITTDHPEHQFYFLFDRPYHRDFIFSDNVIPLVAGPPARHPVLYFIWFEFTVRRLLKKTGADLFLSPDGYLSLGSKVPSIAVFHDLNFEHYPGDLPLAERWYYRTFFRKYASKAARIATVSGFSKADITRQYGTDPGKIDVVYNGANEEYLPVDESVKSETRKKYTGGRPYFFFVGSLHPRKNLVNLFRAFDLFKRTDRQNTLLLLAGARKWWTGEIASVYENMEFKDDVIFSGRLETSEMCNVMGSAVALTYVSYFEGFGIPIVEAFRCGTPVITSNITSMPEVGGEAALYADPFKPEEIADAMTKIANDNNLREQLITAGAGRAGIFTWDQSARRLWQTIEKVLTAQADLSARL</sequence>
<keyword evidence="1 4" id="KW-0808">Transferase</keyword>
<evidence type="ECO:0000259" key="2">
    <source>
        <dbReference type="Pfam" id="PF00534"/>
    </source>
</evidence>
<dbReference type="InterPro" id="IPR028098">
    <property type="entry name" value="Glyco_trans_4-like_N"/>
</dbReference>
<feature type="domain" description="Glycosyltransferase subfamily 4-like N-terminal" evidence="3">
    <location>
        <begin position="54"/>
        <end position="176"/>
    </location>
</feature>
<dbReference type="CDD" id="cd03809">
    <property type="entry name" value="GT4_MtfB-like"/>
    <property type="match status" value="1"/>
</dbReference>
<dbReference type="PANTHER" id="PTHR46401">
    <property type="entry name" value="GLYCOSYLTRANSFERASE WBBK-RELATED"/>
    <property type="match status" value="1"/>
</dbReference>
<protein>
    <submittedName>
        <fullName evidence="4">Glycosyltransferase</fullName>
    </submittedName>
</protein>
<dbReference type="GO" id="GO:0009103">
    <property type="term" value="P:lipopolysaccharide biosynthetic process"/>
    <property type="evidence" value="ECO:0007669"/>
    <property type="project" value="TreeGrafter"/>
</dbReference>
<dbReference type="STRING" id="1678841.TBC1_111267"/>
<dbReference type="EMBL" id="DF968182">
    <property type="protein sequence ID" value="GAP43125.1"/>
    <property type="molecule type" value="Genomic_DNA"/>
</dbReference>
<proteinExistence type="predicted"/>
<evidence type="ECO:0000313" key="5">
    <source>
        <dbReference type="Proteomes" id="UP000053091"/>
    </source>
</evidence>
<keyword evidence="5" id="KW-1185">Reference proteome</keyword>
<dbReference type="RefSeq" id="WP_062039889.1">
    <property type="nucleotide sequence ID" value="NZ_DF968182.1"/>
</dbReference>
<feature type="domain" description="Glycosyl transferase family 1" evidence="2">
    <location>
        <begin position="194"/>
        <end position="349"/>
    </location>
</feature>
<dbReference type="PANTHER" id="PTHR46401:SF2">
    <property type="entry name" value="GLYCOSYLTRANSFERASE WBBK-RELATED"/>
    <property type="match status" value="1"/>
</dbReference>
<accession>A0A0S7BQS0</accession>